<proteinExistence type="inferred from homology"/>
<dbReference type="Proteomes" id="UP000037784">
    <property type="component" value="Unassembled WGS sequence"/>
</dbReference>
<evidence type="ECO:0000313" key="6">
    <source>
        <dbReference type="Proteomes" id="UP000050502"/>
    </source>
</evidence>
<dbReference type="EMBL" id="LGKN01000004">
    <property type="protein sequence ID" value="KPL88662.1"/>
    <property type="molecule type" value="Genomic_DNA"/>
</dbReference>
<reference evidence="4 6" key="2">
    <citation type="submission" date="2015-07" db="EMBL/GenBank/DDBJ databases">
        <title>Whole genome sequence of Ardenticatena maritima DSM 23922.</title>
        <authorList>
            <person name="Hemp J."/>
            <person name="Ward L.M."/>
            <person name="Pace L.A."/>
            <person name="Fischer W.W."/>
        </authorList>
    </citation>
    <scope>NUCLEOTIDE SEQUENCE [LARGE SCALE GENOMIC DNA]</scope>
    <source>
        <strain evidence="4 6">110S</strain>
    </source>
</reference>
<dbReference type="PANTHER" id="PTHR47505:SF1">
    <property type="entry name" value="DNA UTILIZATION PROTEIN YHGH"/>
    <property type="match status" value="1"/>
</dbReference>
<protein>
    <recommendedName>
        <fullName evidence="2">Phosphoribosyltransferase domain-containing protein</fullName>
    </recommendedName>
</protein>
<dbReference type="InterPro" id="IPR051910">
    <property type="entry name" value="ComF/GntX_DNA_util-trans"/>
</dbReference>
<comment type="similarity">
    <text evidence="1">Belongs to the ComF/GntX family.</text>
</comment>
<reference evidence="5" key="3">
    <citation type="submission" date="2015-08" db="EMBL/GenBank/DDBJ databases">
        <title>Draft Genome Sequence of a Heterotrophic Facultative Anaerobic Bacterium Ardenticatena maritima Strain 110S.</title>
        <authorList>
            <person name="Kawaichi S."/>
            <person name="Yoshida T."/>
            <person name="Sako Y."/>
            <person name="Nakamura R."/>
        </authorList>
    </citation>
    <scope>NUCLEOTIDE SEQUENCE [LARGE SCALE GENOMIC DNA]</scope>
    <source>
        <strain evidence="5">110S</strain>
    </source>
</reference>
<evidence type="ECO:0000313" key="4">
    <source>
        <dbReference type="EMBL" id="KPL88662.1"/>
    </source>
</evidence>
<name>A0A0M9UD64_9CHLR</name>
<dbReference type="InterPro" id="IPR000836">
    <property type="entry name" value="PRTase_dom"/>
</dbReference>
<comment type="caution">
    <text evidence="3">The sequence shown here is derived from an EMBL/GenBank/DDBJ whole genome shotgun (WGS) entry which is preliminary data.</text>
</comment>
<dbReference type="OrthoDB" id="9779910at2"/>
<keyword evidence="5" id="KW-1185">Reference proteome</keyword>
<evidence type="ECO:0000313" key="3">
    <source>
        <dbReference type="EMBL" id="GAP63714.1"/>
    </source>
</evidence>
<gene>
    <name evidence="3" type="ORF">ARMA_2138</name>
    <name evidence="4" type="ORF">SE16_05180</name>
</gene>
<feature type="domain" description="Phosphoribosyltransferase" evidence="2">
    <location>
        <begin position="82"/>
        <end position="171"/>
    </location>
</feature>
<evidence type="ECO:0000259" key="2">
    <source>
        <dbReference type="Pfam" id="PF00156"/>
    </source>
</evidence>
<organism evidence="3 5">
    <name type="scientific">Ardenticatena maritima</name>
    <dbReference type="NCBI Taxonomy" id="872965"/>
    <lineage>
        <taxon>Bacteria</taxon>
        <taxon>Bacillati</taxon>
        <taxon>Chloroflexota</taxon>
        <taxon>Ardenticatenia</taxon>
        <taxon>Ardenticatenales</taxon>
        <taxon>Ardenticatenaceae</taxon>
        <taxon>Ardenticatena</taxon>
    </lineage>
</organism>
<dbReference type="Pfam" id="PF00156">
    <property type="entry name" value="Pribosyltran"/>
    <property type="match status" value="1"/>
</dbReference>
<dbReference type="SUPFAM" id="SSF53271">
    <property type="entry name" value="PRTase-like"/>
    <property type="match status" value="1"/>
</dbReference>
<sequence>MTPRHTCALPPALDHLLVVGPHTGNARRAVHALKYRRQRDVAEPLGVLMAFRVTALGFQPDLVVPVPIPPRRLAERGYNQAALLAHVVAREIGAPSVEALTRTRETPPQVGLSRRERLRNVAGAFAIAGDTALSLEGRRVLLVDDVCTTGATMSACAEVFRACGAAMVVGVVLSRSLPPSTK</sequence>
<dbReference type="CDD" id="cd06223">
    <property type="entry name" value="PRTases_typeI"/>
    <property type="match status" value="1"/>
</dbReference>
<evidence type="ECO:0000256" key="1">
    <source>
        <dbReference type="ARBA" id="ARBA00008007"/>
    </source>
</evidence>
<dbReference type="STRING" id="872965.SE16_05180"/>
<dbReference type="PATRIC" id="fig|872965.6.peg.1058"/>
<accession>A0A0M9UD64</accession>
<dbReference type="PANTHER" id="PTHR47505">
    <property type="entry name" value="DNA UTILIZATION PROTEIN YHGH"/>
    <property type="match status" value="1"/>
</dbReference>
<reference evidence="3 5" key="1">
    <citation type="journal article" date="2015" name="Genome Announc.">
        <title>Draft Genome Sequence of a Heterotrophic Facultative Anaerobic Thermophilic Bacterium, Ardenticatena maritima Strain 110ST.</title>
        <authorList>
            <person name="Kawaichi S."/>
            <person name="Yoshida T."/>
            <person name="Sako Y."/>
            <person name="Nakamura R."/>
        </authorList>
    </citation>
    <scope>NUCLEOTIDE SEQUENCE [LARGE SCALE GENOMIC DNA]</scope>
    <source>
        <strain evidence="3 5">110S</strain>
    </source>
</reference>
<dbReference type="AlphaFoldDB" id="A0A0M9UD64"/>
<dbReference type="InterPro" id="IPR029057">
    <property type="entry name" value="PRTase-like"/>
</dbReference>
<dbReference type="Proteomes" id="UP000050502">
    <property type="component" value="Unassembled WGS sequence"/>
</dbReference>
<dbReference type="Gene3D" id="3.40.50.2020">
    <property type="match status" value="1"/>
</dbReference>
<dbReference type="EMBL" id="BBZA01000182">
    <property type="protein sequence ID" value="GAP63714.1"/>
    <property type="molecule type" value="Genomic_DNA"/>
</dbReference>
<evidence type="ECO:0000313" key="5">
    <source>
        <dbReference type="Proteomes" id="UP000037784"/>
    </source>
</evidence>
<dbReference type="InParanoid" id="A0A0M9UD64"/>